<evidence type="ECO:0000313" key="2">
    <source>
        <dbReference type="Proteomes" id="UP001249959"/>
    </source>
</evidence>
<accession>A0ABU3TSZ3</accession>
<dbReference type="InterPro" id="IPR025534">
    <property type="entry name" value="DUF4420"/>
</dbReference>
<dbReference type="Proteomes" id="UP001249959">
    <property type="component" value="Unassembled WGS sequence"/>
</dbReference>
<reference evidence="1 2" key="1">
    <citation type="submission" date="2023-09" db="EMBL/GenBank/DDBJ databases">
        <title>Aquirufa genomes.</title>
        <authorList>
            <person name="Pitt A."/>
        </authorList>
    </citation>
    <scope>NUCLEOTIDE SEQUENCE [LARGE SCALE GENOMIC DNA]</scope>
    <source>
        <strain evidence="1 2">LEOWEIH-7C</strain>
    </source>
</reference>
<dbReference type="EMBL" id="JAVNWW010000003">
    <property type="protein sequence ID" value="MDU0808967.1"/>
    <property type="molecule type" value="Genomic_DNA"/>
</dbReference>
<keyword evidence="2" id="KW-1185">Reference proteome</keyword>
<dbReference type="RefSeq" id="WP_316070649.1">
    <property type="nucleotide sequence ID" value="NZ_JAVNWW010000003.1"/>
</dbReference>
<dbReference type="Pfam" id="PF14390">
    <property type="entry name" value="DUF4420"/>
    <property type="match status" value="1"/>
</dbReference>
<comment type="caution">
    <text evidence="1">The sequence shown here is derived from an EMBL/GenBank/DDBJ whole genome shotgun (WGS) entry which is preliminary data.</text>
</comment>
<organism evidence="1 2">
    <name type="scientific">Aquirufa regiilacus</name>
    <dbReference type="NCBI Taxonomy" id="3024868"/>
    <lineage>
        <taxon>Bacteria</taxon>
        <taxon>Pseudomonadati</taxon>
        <taxon>Bacteroidota</taxon>
        <taxon>Cytophagia</taxon>
        <taxon>Cytophagales</taxon>
        <taxon>Flectobacillaceae</taxon>
        <taxon>Aquirufa</taxon>
    </lineage>
</organism>
<protein>
    <submittedName>
        <fullName evidence="1">PD-(D/E)XK motif protein</fullName>
    </submittedName>
</protein>
<name>A0ABU3TSZ3_9BACT</name>
<evidence type="ECO:0000313" key="1">
    <source>
        <dbReference type="EMBL" id="MDU0808967.1"/>
    </source>
</evidence>
<proteinExistence type="predicted"/>
<gene>
    <name evidence="1" type="ORF">PQG45_07960</name>
</gene>
<sequence length="329" mass="38148">MNSIFNVFQDLKKQSIDLDESFRVISVPFIKNHKIGISKTQQPIFFIKCCDTEDVKYIDINLEYISIQYGRMCQLKIDNNKIEEDVYTIISLKTDSIELQEYFLEVVFLLVKKISENPVLKGLKVEIDALINLFNKFSAPPVKTIQGLWAELLIIEQSSDPDYLIGSWHNSKSDKFDFNDGLDKLEIKSTSKNRRIHSFSIEQLNPNKSSCLIIASIFVIETGIGKNIFDLVDLIEKKIINKELSFRLHEIIAQTLGKDFEKSFEIFYDYKFATDSIKYYYSEFIPSIKLSDIPTKLTNVRFDCDLTDIVYLKCCKNKSLLHNSLFNSN</sequence>